<keyword evidence="7" id="KW-0456">Lyase</keyword>
<dbReference type="GO" id="GO:0006508">
    <property type="term" value="P:proteolysis"/>
    <property type="evidence" value="ECO:0007669"/>
    <property type="project" value="UniProtKB-KW"/>
</dbReference>
<evidence type="ECO:0000256" key="8">
    <source>
        <dbReference type="RuleBase" id="RU364100"/>
    </source>
</evidence>
<comment type="caution">
    <text evidence="9">The sequence shown here is derived from an EMBL/GenBank/DDBJ whole genome shotgun (WGS) entry which is preliminary data.</text>
</comment>
<evidence type="ECO:0000256" key="4">
    <source>
        <dbReference type="ARBA" id="ARBA00022801"/>
    </source>
</evidence>
<dbReference type="AlphaFoldDB" id="A0A0C2CUU2"/>
<keyword evidence="4 8" id="KW-0378">Hydrolase</keyword>
<organism evidence="9 10">
    <name type="scientific">Enhygromyxa salina</name>
    <dbReference type="NCBI Taxonomy" id="215803"/>
    <lineage>
        <taxon>Bacteria</taxon>
        <taxon>Pseudomonadati</taxon>
        <taxon>Myxococcota</taxon>
        <taxon>Polyangia</taxon>
        <taxon>Nannocystales</taxon>
        <taxon>Nannocystaceae</taxon>
        <taxon>Enhygromyxa</taxon>
    </lineage>
</organism>
<evidence type="ECO:0000256" key="3">
    <source>
        <dbReference type="ARBA" id="ARBA00022763"/>
    </source>
</evidence>
<dbReference type="GO" id="GO:0003697">
    <property type="term" value="F:single-stranded DNA binding"/>
    <property type="evidence" value="ECO:0007669"/>
    <property type="project" value="InterPro"/>
</dbReference>
<evidence type="ECO:0000313" key="10">
    <source>
        <dbReference type="Proteomes" id="UP000031599"/>
    </source>
</evidence>
<evidence type="ECO:0000256" key="5">
    <source>
        <dbReference type="ARBA" id="ARBA00023124"/>
    </source>
</evidence>
<dbReference type="EMBL" id="JMCC02000064">
    <property type="protein sequence ID" value="KIG14891.1"/>
    <property type="molecule type" value="Genomic_DNA"/>
</dbReference>
<keyword evidence="3" id="KW-0227">DNA damage</keyword>
<sequence length="219" mass="24165">MCGRLSLSAPNHRAAAVLLADAVPGFEVEGLSQWLARSDYRPRYNVGPSQDHWVVRARGGRAILDRGTFGLRSEARPGKPSKLVINARAETVATTPLFRASFVRGRCLIPADGFFEWERRDGQRQPWWFHRDDGKALLFAAVLEPPGFSIITVPAGPQLRGIHERMPAIIEADAVTDWLGGDPPRAHELLRTTDLALASMQVSPRFNSLTHDAAIEQIG</sequence>
<evidence type="ECO:0000256" key="6">
    <source>
        <dbReference type="ARBA" id="ARBA00023125"/>
    </source>
</evidence>
<gene>
    <name evidence="9" type="ORF">DB30_06273</name>
</gene>
<evidence type="ECO:0000256" key="2">
    <source>
        <dbReference type="ARBA" id="ARBA00022670"/>
    </source>
</evidence>
<accession>A0A0C2CUU2</accession>
<evidence type="ECO:0000313" key="9">
    <source>
        <dbReference type="EMBL" id="KIG14891.1"/>
    </source>
</evidence>
<dbReference type="InterPro" id="IPR036590">
    <property type="entry name" value="SRAP-like"/>
</dbReference>
<keyword evidence="2 8" id="KW-0645">Protease</keyword>
<evidence type="ECO:0000256" key="1">
    <source>
        <dbReference type="ARBA" id="ARBA00008136"/>
    </source>
</evidence>
<dbReference type="EC" id="3.4.-.-" evidence="8"/>
<keyword evidence="6" id="KW-0238">DNA-binding</keyword>
<dbReference type="GO" id="GO:0016829">
    <property type="term" value="F:lyase activity"/>
    <property type="evidence" value="ECO:0007669"/>
    <property type="project" value="UniProtKB-KW"/>
</dbReference>
<dbReference type="PANTHER" id="PTHR13604:SF0">
    <property type="entry name" value="ABASIC SITE PROCESSING PROTEIN HMCES"/>
    <property type="match status" value="1"/>
</dbReference>
<dbReference type="Proteomes" id="UP000031599">
    <property type="component" value="Unassembled WGS sequence"/>
</dbReference>
<dbReference type="GO" id="GO:0106300">
    <property type="term" value="P:protein-DNA covalent cross-linking repair"/>
    <property type="evidence" value="ECO:0007669"/>
    <property type="project" value="InterPro"/>
</dbReference>
<dbReference type="InterPro" id="IPR003738">
    <property type="entry name" value="SRAP"/>
</dbReference>
<evidence type="ECO:0000256" key="7">
    <source>
        <dbReference type="ARBA" id="ARBA00023239"/>
    </source>
</evidence>
<reference evidence="9 10" key="1">
    <citation type="submission" date="2014-12" db="EMBL/GenBank/DDBJ databases">
        <title>Genome assembly of Enhygromyxa salina DSM 15201.</title>
        <authorList>
            <person name="Sharma G."/>
            <person name="Subramanian S."/>
        </authorList>
    </citation>
    <scope>NUCLEOTIDE SEQUENCE [LARGE SCALE GENOMIC DNA]</scope>
    <source>
        <strain evidence="9 10">DSM 15201</strain>
    </source>
</reference>
<keyword evidence="5" id="KW-0190">Covalent protein-DNA linkage</keyword>
<dbReference type="SUPFAM" id="SSF143081">
    <property type="entry name" value="BB1717-like"/>
    <property type="match status" value="1"/>
</dbReference>
<dbReference type="GO" id="GO:0008233">
    <property type="term" value="F:peptidase activity"/>
    <property type="evidence" value="ECO:0007669"/>
    <property type="project" value="UniProtKB-KW"/>
</dbReference>
<dbReference type="PANTHER" id="PTHR13604">
    <property type="entry name" value="DC12-RELATED"/>
    <property type="match status" value="1"/>
</dbReference>
<dbReference type="RefSeq" id="WP_052552810.1">
    <property type="nucleotide sequence ID" value="NZ_JMCC02000064.1"/>
</dbReference>
<protein>
    <recommendedName>
        <fullName evidence="8">Abasic site processing protein</fullName>
        <ecNumber evidence="8">3.4.-.-</ecNumber>
    </recommendedName>
</protein>
<comment type="similarity">
    <text evidence="1 8">Belongs to the SOS response-associated peptidase family.</text>
</comment>
<dbReference type="Pfam" id="PF02586">
    <property type="entry name" value="SRAP"/>
    <property type="match status" value="1"/>
</dbReference>
<dbReference type="Gene3D" id="3.90.1680.10">
    <property type="entry name" value="SOS response associated peptidase-like"/>
    <property type="match status" value="1"/>
</dbReference>
<proteinExistence type="inferred from homology"/>
<name>A0A0C2CUU2_9BACT</name>